<dbReference type="GO" id="GO:0003676">
    <property type="term" value="F:nucleic acid binding"/>
    <property type="evidence" value="ECO:0007669"/>
    <property type="project" value="InterPro"/>
</dbReference>
<dbReference type="Pfam" id="PF13276">
    <property type="entry name" value="HTH_21"/>
    <property type="match status" value="1"/>
</dbReference>
<protein>
    <submittedName>
        <fullName evidence="2">HTH-like domain-containing protein</fullName>
    </submittedName>
</protein>
<dbReference type="STRING" id="364199.SAMN04489858_1097"/>
<dbReference type="InterPro" id="IPR012337">
    <property type="entry name" value="RNaseH-like_sf"/>
</dbReference>
<reference evidence="2 3" key="1">
    <citation type="submission" date="2016-10" db="EMBL/GenBank/DDBJ databases">
        <authorList>
            <person name="de Groot N.N."/>
        </authorList>
    </citation>
    <scope>NUCLEOTIDE SEQUENCE [LARGE SCALE GENOMIC DNA]</scope>
    <source>
        <strain evidence="2 3">DSM 17862</strain>
    </source>
</reference>
<dbReference type="PANTHER" id="PTHR47515">
    <property type="entry name" value="LOW CALCIUM RESPONSE LOCUS PROTEIN T"/>
    <property type="match status" value="1"/>
</dbReference>
<dbReference type="InterPro" id="IPR025948">
    <property type="entry name" value="HTH-like_dom"/>
</dbReference>
<dbReference type="EMBL" id="FOHO01000009">
    <property type="protein sequence ID" value="SET72891.1"/>
    <property type="molecule type" value="Genomic_DNA"/>
</dbReference>
<sequence length="228" mass="25608">MKAAAATLNVSRSRLCDRLSGSAKPRQGYQKARDAAVLPRIQALVAKRPTCGYRRITALLNRRSLAQGLPPVNHKRVYRIMERNDLLLRRSGFDRAERNHDDKVIMMLSNMSWCSDGLEFTCWNGDVIRPAFLIGAHDREFISWRALANARVSGSDVRDMLLEAVEHRFGAHCAPKRVEVLSDNGSAYTAKDTRLFAQQLGLKSCFTPMKSPQSSGMSEAFVKTPKRD</sequence>
<feature type="domain" description="Integrase catalytic" evidence="1">
    <location>
        <begin position="105"/>
        <end position="228"/>
    </location>
</feature>
<dbReference type="SUPFAM" id="SSF53098">
    <property type="entry name" value="Ribonuclease H-like"/>
    <property type="match status" value="1"/>
</dbReference>
<dbReference type="Gene3D" id="3.30.420.10">
    <property type="entry name" value="Ribonuclease H-like superfamily/Ribonuclease H"/>
    <property type="match status" value="1"/>
</dbReference>
<organism evidence="2 3">
    <name type="scientific">Paracoccus homiensis</name>
    <dbReference type="NCBI Taxonomy" id="364199"/>
    <lineage>
        <taxon>Bacteria</taxon>
        <taxon>Pseudomonadati</taxon>
        <taxon>Pseudomonadota</taxon>
        <taxon>Alphaproteobacteria</taxon>
        <taxon>Rhodobacterales</taxon>
        <taxon>Paracoccaceae</taxon>
        <taxon>Paracoccus</taxon>
    </lineage>
</organism>
<gene>
    <name evidence="2" type="ORF">SAMN04489858_1097</name>
</gene>
<dbReference type="Proteomes" id="UP000199180">
    <property type="component" value="Unassembled WGS sequence"/>
</dbReference>
<dbReference type="GO" id="GO:0015074">
    <property type="term" value="P:DNA integration"/>
    <property type="evidence" value="ECO:0007669"/>
    <property type="project" value="InterPro"/>
</dbReference>
<dbReference type="OrthoDB" id="9813285at2"/>
<dbReference type="AlphaFoldDB" id="A0A1I0GPB2"/>
<proteinExistence type="predicted"/>
<evidence type="ECO:0000259" key="1">
    <source>
        <dbReference type="PROSITE" id="PS50994"/>
    </source>
</evidence>
<accession>A0A1I0GPB2</accession>
<evidence type="ECO:0000313" key="3">
    <source>
        <dbReference type="Proteomes" id="UP000199180"/>
    </source>
</evidence>
<evidence type="ECO:0000313" key="2">
    <source>
        <dbReference type="EMBL" id="SET72891.1"/>
    </source>
</evidence>
<dbReference type="Pfam" id="PF00665">
    <property type="entry name" value="rve"/>
    <property type="match status" value="1"/>
</dbReference>
<dbReference type="InterPro" id="IPR036397">
    <property type="entry name" value="RNaseH_sf"/>
</dbReference>
<name>A0A1I0GPB2_9RHOB</name>
<dbReference type="InterPro" id="IPR001584">
    <property type="entry name" value="Integrase_cat-core"/>
</dbReference>
<keyword evidence="3" id="KW-1185">Reference proteome</keyword>
<dbReference type="PANTHER" id="PTHR47515:SF2">
    <property type="entry name" value="INTEGRASE CORE DOMAIN PROTEIN"/>
    <property type="match status" value="1"/>
</dbReference>
<dbReference type="PROSITE" id="PS50994">
    <property type="entry name" value="INTEGRASE"/>
    <property type="match status" value="1"/>
</dbReference>